<proteinExistence type="predicted"/>
<evidence type="ECO:0000259" key="3">
    <source>
        <dbReference type="Pfam" id="PF13490"/>
    </source>
</evidence>
<accession>A0A9W6V9J1</accession>
<sequence>MDCDTCRAALSARLDGEAEPAPAAETDAHLEQCPACAEWRARAEVLTRSIRVRPAEAVPDLVDAVLAATPTPRAVAIGPRAALAVVALLQLGLALSQLLTGASGGHSDHGMTGHLFNEGAAWNLALGVGLLVAAGQAHRAAGLLPTLTGFVAVLVGFSVRDLITGSASAERVVSHLPVVVGLALLFVVARAFRKQPTPGTPVLYGQGETSTDVSEPPRGESGPKPRHLRPTAKHAA</sequence>
<evidence type="ECO:0000256" key="2">
    <source>
        <dbReference type="SAM" id="Phobius"/>
    </source>
</evidence>
<feature type="transmembrane region" description="Helical" evidence="2">
    <location>
        <begin position="172"/>
        <end position="192"/>
    </location>
</feature>
<dbReference type="InterPro" id="IPR027383">
    <property type="entry name" value="Znf_put"/>
</dbReference>
<name>A0A9W6V9J1_9PSEU</name>
<keyword evidence="2" id="KW-0812">Transmembrane</keyword>
<organism evidence="4 5">
    <name type="scientific">Actinokineospora globicatena</name>
    <dbReference type="NCBI Taxonomy" id="103729"/>
    <lineage>
        <taxon>Bacteria</taxon>
        <taxon>Bacillati</taxon>
        <taxon>Actinomycetota</taxon>
        <taxon>Actinomycetes</taxon>
        <taxon>Pseudonocardiales</taxon>
        <taxon>Pseudonocardiaceae</taxon>
        <taxon>Actinokineospora</taxon>
    </lineage>
</organism>
<feature type="compositionally biased region" description="Basic residues" evidence="1">
    <location>
        <begin position="224"/>
        <end position="236"/>
    </location>
</feature>
<evidence type="ECO:0000313" key="5">
    <source>
        <dbReference type="Proteomes" id="UP001165042"/>
    </source>
</evidence>
<keyword evidence="2" id="KW-0472">Membrane</keyword>
<dbReference type="RefSeq" id="WP_285611727.1">
    <property type="nucleotide sequence ID" value="NZ_BSSD01000006.1"/>
</dbReference>
<dbReference type="EMBL" id="BSSD01000006">
    <property type="protein sequence ID" value="GLW93362.1"/>
    <property type="molecule type" value="Genomic_DNA"/>
</dbReference>
<comment type="caution">
    <text evidence="4">The sequence shown here is derived from an EMBL/GenBank/DDBJ whole genome shotgun (WGS) entry which is preliminary data.</text>
</comment>
<feature type="transmembrane region" description="Helical" evidence="2">
    <location>
        <begin position="81"/>
        <end position="99"/>
    </location>
</feature>
<reference evidence="4" key="1">
    <citation type="submission" date="2023-02" db="EMBL/GenBank/DDBJ databases">
        <title>Actinokineospora globicatena NBRC 15670.</title>
        <authorList>
            <person name="Ichikawa N."/>
            <person name="Sato H."/>
            <person name="Tonouchi N."/>
        </authorList>
    </citation>
    <scope>NUCLEOTIDE SEQUENCE</scope>
    <source>
        <strain evidence="4">NBRC 15670</strain>
    </source>
</reference>
<keyword evidence="5" id="KW-1185">Reference proteome</keyword>
<gene>
    <name evidence="4" type="ORF">Aglo03_41780</name>
</gene>
<protein>
    <recommendedName>
        <fullName evidence="3">Putative zinc-finger domain-containing protein</fullName>
    </recommendedName>
</protein>
<feature type="transmembrane region" description="Helical" evidence="2">
    <location>
        <begin position="142"/>
        <end position="160"/>
    </location>
</feature>
<dbReference type="Pfam" id="PF13490">
    <property type="entry name" value="zf-HC2"/>
    <property type="match status" value="1"/>
</dbReference>
<feature type="domain" description="Putative zinc-finger" evidence="3">
    <location>
        <begin position="3"/>
        <end position="37"/>
    </location>
</feature>
<evidence type="ECO:0000313" key="4">
    <source>
        <dbReference type="EMBL" id="GLW93362.1"/>
    </source>
</evidence>
<feature type="region of interest" description="Disordered" evidence="1">
    <location>
        <begin position="198"/>
        <end position="236"/>
    </location>
</feature>
<evidence type="ECO:0000256" key="1">
    <source>
        <dbReference type="SAM" id="MobiDB-lite"/>
    </source>
</evidence>
<dbReference type="Proteomes" id="UP001165042">
    <property type="component" value="Unassembled WGS sequence"/>
</dbReference>
<feature type="transmembrane region" description="Helical" evidence="2">
    <location>
        <begin position="119"/>
        <end position="135"/>
    </location>
</feature>
<dbReference type="AlphaFoldDB" id="A0A9W6V9J1"/>
<keyword evidence="2" id="KW-1133">Transmembrane helix</keyword>